<evidence type="ECO:0000256" key="4">
    <source>
        <dbReference type="ARBA" id="ARBA00022989"/>
    </source>
</evidence>
<dbReference type="Pfam" id="PF02656">
    <property type="entry name" value="DUF202"/>
    <property type="match status" value="1"/>
</dbReference>
<gene>
    <name evidence="9" type="ORF">ACFOSU_10050</name>
</gene>
<evidence type="ECO:0000313" key="9">
    <source>
        <dbReference type="EMBL" id="MFC3104237.1"/>
    </source>
</evidence>
<name>A0ABV7ERJ3_9GAMM</name>
<proteinExistence type="predicted"/>
<keyword evidence="4 7" id="KW-1133">Transmembrane helix</keyword>
<organism evidence="9 10">
    <name type="scientific">Salinisphaera aquimarina</name>
    <dbReference type="NCBI Taxonomy" id="2094031"/>
    <lineage>
        <taxon>Bacteria</taxon>
        <taxon>Pseudomonadati</taxon>
        <taxon>Pseudomonadota</taxon>
        <taxon>Gammaproteobacteria</taxon>
        <taxon>Salinisphaerales</taxon>
        <taxon>Salinisphaeraceae</taxon>
        <taxon>Salinisphaera</taxon>
    </lineage>
</organism>
<keyword evidence="2" id="KW-1003">Cell membrane</keyword>
<dbReference type="RefSeq" id="WP_380689022.1">
    <property type="nucleotide sequence ID" value="NZ_JBHRSS010000003.1"/>
</dbReference>
<evidence type="ECO:0000259" key="8">
    <source>
        <dbReference type="Pfam" id="PF02656"/>
    </source>
</evidence>
<dbReference type="Proteomes" id="UP001595462">
    <property type="component" value="Unassembled WGS sequence"/>
</dbReference>
<evidence type="ECO:0000256" key="3">
    <source>
        <dbReference type="ARBA" id="ARBA00022692"/>
    </source>
</evidence>
<evidence type="ECO:0000256" key="2">
    <source>
        <dbReference type="ARBA" id="ARBA00022475"/>
    </source>
</evidence>
<dbReference type="InterPro" id="IPR052053">
    <property type="entry name" value="IM_YidH-like"/>
</dbReference>
<dbReference type="PANTHER" id="PTHR34187:SF2">
    <property type="entry name" value="DUF202 DOMAIN-CONTAINING PROTEIN"/>
    <property type="match status" value="1"/>
</dbReference>
<evidence type="ECO:0000313" key="10">
    <source>
        <dbReference type="Proteomes" id="UP001595462"/>
    </source>
</evidence>
<keyword evidence="10" id="KW-1185">Reference proteome</keyword>
<feature type="transmembrane region" description="Helical" evidence="7">
    <location>
        <begin position="32"/>
        <end position="52"/>
    </location>
</feature>
<dbReference type="PANTHER" id="PTHR34187">
    <property type="entry name" value="FGR18P"/>
    <property type="match status" value="1"/>
</dbReference>
<evidence type="ECO:0000256" key="5">
    <source>
        <dbReference type="ARBA" id="ARBA00023136"/>
    </source>
</evidence>
<evidence type="ECO:0000256" key="7">
    <source>
        <dbReference type="SAM" id="Phobius"/>
    </source>
</evidence>
<feature type="domain" description="DUF202" evidence="8">
    <location>
        <begin position="23"/>
        <end position="90"/>
    </location>
</feature>
<evidence type="ECO:0000256" key="1">
    <source>
        <dbReference type="ARBA" id="ARBA00004651"/>
    </source>
</evidence>
<protein>
    <submittedName>
        <fullName evidence="9">YidH family protein</fullName>
    </submittedName>
</protein>
<feature type="transmembrane region" description="Helical" evidence="7">
    <location>
        <begin position="64"/>
        <end position="84"/>
    </location>
</feature>
<accession>A0ABV7ERJ3</accession>
<feature type="compositionally biased region" description="Basic and acidic residues" evidence="6">
    <location>
        <begin position="1"/>
        <end position="12"/>
    </location>
</feature>
<sequence>MNDSTDRDRDAPPEGEDREPDYRFTLANERTFLAWIRTALALLAGSVAFVHLVPELGIPGARRIIGAVLAAISIAVVAASALRWHSTQKAMRRDQPMPSTLMPWLLAGAILLVSLALMATIIAFGIGDGGR</sequence>
<feature type="transmembrane region" description="Helical" evidence="7">
    <location>
        <begin position="104"/>
        <end position="126"/>
    </location>
</feature>
<dbReference type="EMBL" id="JBHRSS010000003">
    <property type="protein sequence ID" value="MFC3104237.1"/>
    <property type="molecule type" value="Genomic_DNA"/>
</dbReference>
<comment type="subcellular location">
    <subcellularLocation>
        <location evidence="1">Cell membrane</location>
        <topology evidence="1">Multi-pass membrane protein</topology>
    </subcellularLocation>
</comment>
<comment type="caution">
    <text evidence="9">The sequence shown here is derived from an EMBL/GenBank/DDBJ whole genome shotgun (WGS) entry which is preliminary data.</text>
</comment>
<dbReference type="InterPro" id="IPR003807">
    <property type="entry name" value="DUF202"/>
</dbReference>
<keyword evidence="3 7" id="KW-0812">Transmembrane</keyword>
<reference evidence="10" key="1">
    <citation type="journal article" date="2019" name="Int. J. Syst. Evol. Microbiol.">
        <title>The Global Catalogue of Microorganisms (GCM) 10K type strain sequencing project: providing services to taxonomists for standard genome sequencing and annotation.</title>
        <authorList>
            <consortium name="The Broad Institute Genomics Platform"/>
            <consortium name="The Broad Institute Genome Sequencing Center for Infectious Disease"/>
            <person name="Wu L."/>
            <person name="Ma J."/>
        </authorList>
    </citation>
    <scope>NUCLEOTIDE SEQUENCE [LARGE SCALE GENOMIC DNA]</scope>
    <source>
        <strain evidence="10">KCTC 52640</strain>
    </source>
</reference>
<feature type="region of interest" description="Disordered" evidence="6">
    <location>
        <begin position="1"/>
        <end position="20"/>
    </location>
</feature>
<evidence type="ECO:0000256" key="6">
    <source>
        <dbReference type="SAM" id="MobiDB-lite"/>
    </source>
</evidence>
<keyword evidence="5 7" id="KW-0472">Membrane</keyword>